<dbReference type="InterPro" id="IPR010918">
    <property type="entry name" value="PurM-like_C_dom"/>
</dbReference>
<dbReference type="InterPro" id="IPR017932">
    <property type="entry name" value="GATase_2_dom"/>
</dbReference>
<feature type="region of interest" description="Disordered" evidence="12">
    <location>
        <begin position="1707"/>
        <end position="1756"/>
    </location>
</feature>
<keyword evidence="8 11" id="KW-0067">ATP-binding</keyword>
<dbReference type="InterPro" id="IPR004733">
    <property type="entry name" value="PurM_cligase"/>
</dbReference>
<dbReference type="InterPro" id="IPR016188">
    <property type="entry name" value="PurM-like_N"/>
</dbReference>
<feature type="compositionally biased region" description="Basic and acidic residues" evidence="12">
    <location>
        <begin position="1725"/>
        <end position="1756"/>
    </location>
</feature>
<dbReference type="Pfam" id="PF02844">
    <property type="entry name" value="GARS_N"/>
    <property type="match status" value="1"/>
</dbReference>
<dbReference type="InterPro" id="IPR036477">
    <property type="entry name" value="Formyl_transf_N_sf"/>
</dbReference>
<evidence type="ECO:0000256" key="5">
    <source>
        <dbReference type="ARBA" id="ARBA00022723"/>
    </source>
</evidence>
<organism evidence="15">
    <name type="scientific">Noctiluca scintillans</name>
    <name type="common">Sea sparkle</name>
    <name type="synonym">Red tide dinoflagellate</name>
    <dbReference type="NCBI Taxonomy" id="2966"/>
    <lineage>
        <taxon>Eukaryota</taxon>
        <taxon>Sar</taxon>
        <taxon>Alveolata</taxon>
        <taxon>Dinophyceae</taxon>
        <taxon>Noctilucales</taxon>
        <taxon>Noctilucaceae</taxon>
        <taxon>Noctiluca</taxon>
    </lineage>
</organism>
<comment type="similarity">
    <text evidence="3">In the N-terminal section; belongs to the GARS family.</text>
</comment>
<keyword evidence="5" id="KW-0479">Metal-binding</keyword>
<keyword evidence="6 11" id="KW-0547">Nucleotide-binding</keyword>
<dbReference type="GO" id="GO:0004641">
    <property type="term" value="F:phosphoribosylformylglycinamidine cyclo-ligase activity"/>
    <property type="evidence" value="ECO:0007669"/>
    <property type="project" value="InterPro"/>
</dbReference>
<dbReference type="Gene3D" id="3.60.20.10">
    <property type="entry name" value="Glutamine Phosphoribosylpyrophosphate, subunit 1, domain 1"/>
    <property type="match status" value="1"/>
</dbReference>
<dbReference type="GO" id="GO:0005524">
    <property type="term" value="F:ATP binding"/>
    <property type="evidence" value="ECO:0007669"/>
    <property type="project" value="UniProtKB-UniRule"/>
</dbReference>
<dbReference type="InterPro" id="IPR029057">
    <property type="entry name" value="PRTase-like"/>
</dbReference>
<dbReference type="Gene3D" id="3.30.1330.10">
    <property type="entry name" value="PurM-like, N-terminal domain"/>
    <property type="match status" value="2"/>
</dbReference>
<dbReference type="InterPro" id="IPR016185">
    <property type="entry name" value="PreATP-grasp_dom_sf"/>
</dbReference>
<dbReference type="InterPro" id="IPR011054">
    <property type="entry name" value="Rudment_hybrid_motif"/>
</dbReference>
<feature type="domain" description="ATP-grasp" evidence="13">
    <location>
        <begin position="782"/>
        <end position="990"/>
    </location>
</feature>
<evidence type="ECO:0000256" key="2">
    <source>
        <dbReference type="ARBA" id="ARBA00005174"/>
    </source>
</evidence>
<evidence type="ECO:0000259" key="13">
    <source>
        <dbReference type="PROSITE" id="PS50975"/>
    </source>
</evidence>
<evidence type="ECO:0000259" key="14">
    <source>
        <dbReference type="PROSITE" id="PS51278"/>
    </source>
</evidence>
<dbReference type="SUPFAM" id="SSF56059">
    <property type="entry name" value="Glutathione synthetase ATP-binding domain-like"/>
    <property type="match status" value="1"/>
</dbReference>
<reference evidence="15" key="1">
    <citation type="submission" date="2021-01" db="EMBL/GenBank/DDBJ databases">
        <authorList>
            <person name="Corre E."/>
            <person name="Pelletier E."/>
            <person name="Niang G."/>
            <person name="Scheremetjew M."/>
            <person name="Finn R."/>
            <person name="Kale V."/>
            <person name="Holt S."/>
            <person name="Cochrane G."/>
            <person name="Meng A."/>
            <person name="Brown T."/>
            <person name="Cohen L."/>
        </authorList>
    </citation>
    <scope>NUCLEOTIDE SEQUENCE</scope>
</reference>
<dbReference type="Pfam" id="PF00551">
    <property type="entry name" value="Formyl_trans_N"/>
    <property type="match status" value="1"/>
</dbReference>
<evidence type="ECO:0000256" key="11">
    <source>
        <dbReference type="PROSITE-ProRule" id="PRU00409"/>
    </source>
</evidence>
<protein>
    <submittedName>
        <fullName evidence="15">Uncharacterized protein</fullName>
    </submittedName>
</protein>
<evidence type="ECO:0000256" key="8">
    <source>
        <dbReference type="ARBA" id="ARBA00022840"/>
    </source>
</evidence>
<evidence type="ECO:0000256" key="4">
    <source>
        <dbReference type="ARBA" id="ARBA00022598"/>
    </source>
</evidence>
<dbReference type="NCBIfam" id="TIGR00878">
    <property type="entry name" value="purM"/>
    <property type="match status" value="1"/>
</dbReference>
<dbReference type="InterPro" id="IPR020560">
    <property type="entry name" value="PRibGlycinamide_synth_C-dom"/>
</dbReference>
<dbReference type="PANTHER" id="PTHR10520">
    <property type="entry name" value="TRIFUNCTIONAL PURINE BIOSYNTHETIC PROTEIN ADENOSINE-3-RELATED"/>
    <property type="match status" value="1"/>
</dbReference>
<dbReference type="PROSITE" id="PS51278">
    <property type="entry name" value="GATASE_TYPE_2"/>
    <property type="match status" value="1"/>
</dbReference>
<dbReference type="Gene3D" id="3.90.650.10">
    <property type="entry name" value="PurM-like C-terminal domain"/>
    <property type="match status" value="2"/>
</dbReference>
<dbReference type="SMART" id="SM01209">
    <property type="entry name" value="GARS_A"/>
    <property type="match status" value="1"/>
</dbReference>
<dbReference type="Gene3D" id="3.40.50.20">
    <property type="match status" value="1"/>
</dbReference>
<dbReference type="EMBL" id="HBFQ01021782">
    <property type="protein sequence ID" value="CAD8840886.1"/>
    <property type="molecule type" value="Transcribed_RNA"/>
</dbReference>
<dbReference type="SUPFAM" id="SSF56235">
    <property type="entry name" value="N-terminal nucleophile aminohydrolases (Ntn hydrolases)"/>
    <property type="match status" value="1"/>
</dbReference>
<dbReference type="GO" id="GO:0046872">
    <property type="term" value="F:metal ion binding"/>
    <property type="evidence" value="ECO:0007669"/>
    <property type="project" value="UniProtKB-KW"/>
</dbReference>
<dbReference type="Pfam" id="PF00586">
    <property type="entry name" value="AIRS"/>
    <property type="match status" value="2"/>
</dbReference>
<evidence type="ECO:0000256" key="1">
    <source>
        <dbReference type="ARBA" id="ARBA00004686"/>
    </source>
</evidence>
<dbReference type="InterPro" id="IPR011761">
    <property type="entry name" value="ATP-grasp"/>
</dbReference>
<dbReference type="CDD" id="cd00352">
    <property type="entry name" value="Gn_AT_II"/>
    <property type="match status" value="1"/>
</dbReference>
<dbReference type="SUPFAM" id="SSF55326">
    <property type="entry name" value="PurM N-terminal domain-like"/>
    <property type="match status" value="2"/>
</dbReference>
<dbReference type="Pfam" id="PF02769">
    <property type="entry name" value="AIRS_C"/>
    <property type="match status" value="2"/>
</dbReference>
<evidence type="ECO:0000256" key="7">
    <source>
        <dbReference type="ARBA" id="ARBA00022755"/>
    </source>
</evidence>
<accession>A0A7S1A326</accession>
<dbReference type="Gene3D" id="3.30.1490.20">
    <property type="entry name" value="ATP-grasp fold, A domain"/>
    <property type="match status" value="1"/>
</dbReference>
<dbReference type="Gene3D" id="3.40.50.170">
    <property type="entry name" value="Formyl transferase, N-terminal domain"/>
    <property type="match status" value="1"/>
</dbReference>
<comment type="pathway">
    <text evidence="1">Purine metabolism; IMP biosynthesis via de novo pathway; 5-amino-1-(5-phospho-D-ribosyl)imidazole from N(2)-formyl-N(1)-(5-phospho-D-ribosyl)glycinamide: step 2/2.</text>
</comment>
<dbReference type="Pfam" id="PF01071">
    <property type="entry name" value="GARS_A"/>
    <property type="match status" value="1"/>
</dbReference>
<dbReference type="Gene3D" id="3.90.600.10">
    <property type="entry name" value="Phosphoribosylglycinamide synthetase, C-terminal domain"/>
    <property type="match status" value="1"/>
</dbReference>
<evidence type="ECO:0000256" key="12">
    <source>
        <dbReference type="SAM" id="MobiDB-lite"/>
    </source>
</evidence>
<evidence type="ECO:0000256" key="10">
    <source>
        <dbReference type="ARBA" id="ARBA00023268"/>
    </source>
</evidence>
<evidence type="ECO:0000256" key="3">
    <source>
        <dbReference type="ARBA" id="ARBA00007423"/>
    </source>
</evidence>
<dbReference type="UniPathway" id="UPA00074">
    <property type="reaction ID" value="UER00125"/>
</dbReference>
<dbReference type="CDD" id="cd02196">
    <property type="entry name" value="PurM"/>
    <property type="match status" value="1"/>
</dbReference>
<proteinExistence type="inferred from homology"/>
<evidence type="ECO:0000256" key="9">
    <source>
        <dbReference type="ARBA" id="ARBA00023211"/>
    </source>
</evidence>
<dbReference type="InterPro" id="IPR020561">
    <property type="entry name" value="PRibGlycinamid_synth_ATP-grasp"/>
</dbReference>
<dbReference type="GO" id="GO:0005829">
    <property type="term" value="C:cytosol"/>
    <property type="evidence" value="ECO:0007669"/>
    <property type="project" value="TreeGrafter"/>
</dbReference>
<dbReference type="InterPro" id="IPR036921">
    <property type="entry name" value="PurM-like_N_sf"/>
</dbReference>
<sequence>MAEDIGHECGFALVRLLKPADYYLDKYDTHFFGLNRMHLMMEKQRNRGQDGAGLANVKLDMPPGKKYIHCEKSVASDCIADLFERVRRQGVEKLEKAPETAQTTNASGKRVAPWWVKQEVTFSGEVFLGHVRYGTDSDNSADKCHPVTRESNWMTRNLLLAGNFNITNNEDLFSSLVRLGQHPRDLSDTVTLLEKIGHFVDKENNDLYVDYSAAGYDPRTCFSLIAEHLNMARILRRASADWDGGYCIAGMFGHGDCFVMRDPSGIRPAYYYADDEVVVVASEAAVIQSVFQAREECLHPIPPGHALCVKRNGGWTLEKILEPLAMSQCSFERIYFSRGNDAGVHREREWLGRLLFRPLLHTLEHCGASLLDTVLSFIPNTSELAFYGLVKEAQDHLNRDKEKCLAALGRGELSEEEKTNLSARMLAHVRLEKVVHKDAKIRTFIQETSSREKLTMHAYDLHYGTIQRNKDNLVVIDDSLVRGNTLKNAILGALDRMGPKRIIVVSSCPQIRYPDVYGIDMAKLGDLAAFKAAVALLRERGMESELAEVYKLCKAELGVPLGQQQIANHVRRIYKPFTPQEISDCIARQVKPSGLKAEVSVLYQTIEDLHQAMPEYSGDWYFSGNYPTQGGAKACCRAFVLWFEGSDSRCYGVSSAVSHARDTILVLGGGGREHALASTLAKSVHVRCVYVAPGNGGIVPPEVNRGEVVGGAPIAALGFEPVGPDFENVIEFCQKENVKLVVVSPAEMLAVGMADKLRAAGLTVFGPTKDASEIHSSKVFARQFMLRHKISMPECACFDEGGLDEALRHVQSVDYKVVVKASGMTDSTGNLFPDNVAEAEEAVKDCLVRKKYGSDGESIVVERLYEGTRCSIMALTDGERVAVFPPAQLEKGAFDGDRGGSTPGMGCFAPTPAVTPRLLETIERESLRPIIDGLKAEGKTFVGCLFVEILVTESGHMVIDINCTFGDPETQALVPLLDCDLHEKLLCCVQGQLSNPLRVLSKISSVSVVMACKGYPGPVEVGQKITGLDRALCVPDVSVFHMATEMGGASLPGTPNSSPQSSSNMFLNSRGNPLDFALWRRSSSYTVATSGGRVLAVTALGRRLIDARERAYVAVRSISFGNASFRTDIASGSVRSLPKETESGPTYRSAGVDLHAHEAINSKLGTLMIETQRLACEHWVPCPHGFSGMCDVGALQYANPQMLCATSSVGTKMRIAELLRRPDTIGVDLVALCVNDLAARGAEPVFFCNHHAASQLDAHASVQTMHGVVRACKEARCALLGTDTAVMPGFFQSNCSDLVGFAVGVMEGTPLPQKNRMSVGDVVIGLPSSGLHSNGFSLIRKMVPEAKMSTAAPFDSTQSFGDVLLTPTRIYAGAVLALAKAGKMKGAAPVTGGGLLSISRVLPQELQAVLTAHSWKLPAVIRWLGMRYKISEAEMAATFNCGIGMVLIVSPEDKDDAMRMLQDFQEHPVVIGALAARGEQHEHVRIEGAATAWQMLQELQVSMSLEMKAAPLDRLFVLGGGFDCASLQAIVEVLALQGKVVGVATAKPQMSLVSEAALTDIPCHQLGYVEDTKLDVAARQRQLTEHVDAVMCGAEADVVIFMDDFHVARLAPSFLDDWNGRIIAVQASLALGVGVPLKPLNHDCVDAVLRTSQLVTGCTVFEPSPEGVGAILAQEVVRVQPDDSAETLRARIMTECTARALPSAVQQVLARERRRPRSPKAGSSARRESRDVTDRGDSEVKLAPRSGDAARYEQRGVSADKGDVHAAIKCMDKGLFPRAFCKVVPDTISGDEGQAIVMHADGAGTKSSLAYMYWKKTGDLSVWKGVAQDAIVMNLDDLLCVGVTDKILLSSTIGRNKTLIPREVIGAVISGTEEFVRELGEHGVGIVLTGGETADVGDLVRTIIVDSTVTAQIPRDQVIDNGRISAGDVIVGLSSSGQATYESAYNSGIGSNGLTAARHDTFHHALAEEYPESFDPLMPAHLVYSGGCALEERIEIGGGVTVPAGKLVLSPTRTYAPIVQKILASGLREHVHGMVHCSGGGQTKVLHFASGVHVVKDQLFNTPPVFRLIQQHSQTPWEEMYKVFNMGHRLEFYTDEASAGSIIDISRSFNVEAQVVGRVESSDDTRLTINSQHGVFSYQH</sequence>
<keyword evidence="4" id="KW-0436">Ligase</keyword>
<dbReference type="InterPro" id="IPR029055">
    <property type="entry name" value="Ntn_hydrolases_N"/>
</dbReference>
<keyword evidence="10" id="KW-0511">Multifunctional enzyme</keyword>
<dbReference type="SUPFAM" id="SSF53271">
    <property type="entry name" value="PRTase-like"/>
    <property type="match status" value="1"/>
</dbReference>
<name>A0A7S1A326_NOCSC</name>
<keyword evidence="9" id="KW-0464">Manganese</keyword>
<feature type="domain" description="Glutamine amidotransferase type-2" evidence="14">
    <location>
        <begin position="9"/>
        <end position="312"/>
    </location>
</feature>
<dbReference type="PANTHER" id="PTHR10520:SF12">
    <property type="entry name" value="TRIFUNCTIONAL PURINE BIOSYNTHETIC PROTEIN ADENOSINE-3"/>
    <property type="match status" value="1"/>
</dbReference>
<dbReference type="NCBIfam" id="TIGR00877">
    <property type="entry name" value="purD"/>
    <property type="match status" value="1"/>
</dbReference>
<dbReference type="SMART" id="SM01210">
    <property type="entry name" value="GARS_C"/>
    <property type="match status" value="1"/>
</dbReference>
<keyword evidence="7" id="KW-0658">Purine biosynthesis</keyword>
<comment type="pathway">
    <text evidence="2">Purine metabolism; IMP biosynthesis via de novo pathway; N(1)-(5-phospho-D-ribosyl)glycinamide from 5-phospho-alpha-D-ribose 1-diphosphate: step 2/2.</text>
</comment>
<dbReference type="GO" id="GO:0006189">
    <property type="term" value="P:'de novo' IMP biosynthetic process"/>
    <property type="evidence" value="ECO:0007669"/>
    <property type="project" value="UniProtKB-UniPathway"/>
</dbReference>
<dbReference type="InterPro" id="IPR002376">
    <property type="entry name" value="Formyl_transf_N"/>
</dbReference>
<dbReference type="Pfam" id="PF02843">
    <property type="entry name" value="GARS_C"/>
    <property type="match status" value="1"/>
</dbReference>
<dbReference type="InterPro" id="IPR000836">
    <property type="entry name" value="PRTase_dom"/>
</dbReference>
<dbReference type="CDD" id="cd06223">
    <property type="entry name" value="PRTases_typeI"/>
    <property type="match status" value="1"/>
</dbReference>
<dbReference type="SUPFAM" id="SSF56042">
    <property type="entry name" value="PurM C-terminal domain-like"/>
    <property type="match status" value="2"/>
</dbReference>
<dbReference type="GO" id="GO:0046084">
    <property type="term" value="P:adenine biosynthetic process"/>
    <property type="evidence" value="ECO:0007669"/>
    <property type="project" value="TreeGrafter"/>
</dbReference>
<evidence type="ECO:0000313" key="15">
    <source>
        <dbReference type="EMBL" id="CAD8840886.1"/>
    </source>
</evidence>
<dbReference type="SUPFAM" id="SSF53328">
    <property type="entry name" value="Formyltransferase"/>
    <property type="match status" value="1"/>
</dbReference>
<dbReference type="InterPro" id="IPR000115">
    <property type="entry name" value="PRibGlycinamide_synth"/>
</dbReference>
<dbReference type="PROSITE" id="PS50975">
    <property type="entry name" value="ATP_GRASP"/>
    <property type="match status" value="1"/>
</dbReference>
<dbReference type="InterPro" id="IPR020562">
    <property type="entry name" value="PRibGlycinamide_synth_N"/>
</dbReference>
<dbReference type="InterPro" id="IPR037123">
    <property type="entry name" value="PRibGlycinamide_synth_C_sf"/>
</dbReference>
<dbReference type="GO" id="GO:0004637">
    <property type="term" value="F:phosphoribosylamine-glycine ligase activity"/>
    <property type="evidence" value="ECO:0007669"/>
    <property type="project" value="InterPro"/>
</dbReference>
<gene>
    <name evidence="15" type="ORF">NSCI0253_LOCUS15234</name>
</gene>
<dbReference type="InterPro" id="IPR013815">
    <property type="entry name" value="ATP_grasp_subdomain_1"/>
</dbReference>
<dbReference type="SUPFAM" id="SSF52440">
    <property type="entry name" value="PreATP-grasp domain"/>
    <property type="match status" value="1"/>
</dbReference>
<dbReference type="SUPFAM" id="SSF51246">
    <property type="entry name" value="Rudiment single hybrid motif"/>
    <property type="match status" value="1"/>
</dbReference>
<dbReference type="InterPro" id="IPR036676">
    <property type="entry name" value="PurM-like_C_sf"/>
</dbReference>
<evidence type="ECO:0000256" key="6">
    <source>
        <dbReference type="ARBA" id="ARBA00022741"/>
    </source>
</evidence>
<dbReference type="Gene3D" id="3.30.470.20">
    <property type="entry name" value="ATP-grasp fold, B domain"/>
    <property type="match status" value="1"/>
</dbReference>
<dbReference type="Gene3D" id="3.40.50.2020">
    <property type="match status" value="1"/>
</dbReference>